<dbReference type="EMBL" id="CP000975">
    <property type="protein sequence ID" value="ACD83185.1"/>
    <property type="molecule type" value="Genomic_DNA"/>
</dbReference>
<keyword evidence="1" id="KW-0472">Membrane</keyword>
<proteinExistence type="predicted"/>
<accession>B3DV32</accession>
<feature type="transmembrane region" description="Helical" evidence="1">
    <location>
        <begin position="12"/>
        <end position="35"/>
    </location>
</feature>
<dbReference type="STRING" id="481448.Minf_1130"/>
<dbReference type="KEGG" id="min:Minf_1130"/>
<organism evidence="2 3">
    <name type="scientific">Methylacidiphilum infernorum (isolate V4)</name>
    <name type="common">Methylokorus infernorum (strain V4)</name>
    <dbReference type="NCBI Taxonomy" id="481448"/>
    <lineage>
        <taxon>Bacteria</taxon>
        <taxon>Pseudomonadati</taxon>
        <taxon>Verrucomicrobiota</taxon>
        <taxon>Methylacidiphilae</taxon>
        <taxon>Methylacidiphilales</taxon>
        <taxon>Methylacidiphilaceae</taxon>
        <taxon>Methylacidiphilum (ex Ratnadevi et al. 2023)</taxon>
    </lineage>
</organism>
<dbReference type="HOGENOM" id="CLU_2862666_0_0_0"/>
<keyword evidence="1" id="KW-0812">Transmembrane</keyword>
<evidence type="ECO:0000313" key="2">
    <source>
        <dbReference type="EMBL" id="ACD83185.1"/>
    </source>
</evidence>
<gene>
    <name evidence="2" type="ordered locus">Minf_1130</name>
</gene>
<protein>
    <submittedName>
        <fullName evidence="2">Uncharacterized protein</fullName>
    </submittedName>
</protein>
<dbReference type="Proteomes" id="UP000009149">
    <property type="component" value="Chromosome"/>
</dbReference>
<evidence type="ECO:0000313" key="3">
    <source>
        <dbReference type="Proteomes" id="UP000009149"/>
    </source>
</evidence>
<dbReference type="AlphaFoldDB" id="B3DV32"/>
<keyword evidence="1" id="KW-1133">Transmembrane helix</keyword>
<reference evidence="2 3" key="1">
    <citation type="journal article" date="2008" name="Biol. Direct">
        <title>Complete genome sequence of the extremely acidophilic methanotroph isolate V4, Methylacidiphilum infernorum, a representative of the bacterial phylum Verrucomicrobia.</title>
        <authorList>
            <person name="Hou S."/>
            <person name="Makarova K.S."/>
            <person name="Saw J.H."/>
            <person name="Senin P."/>
            <person name="Ly B.V."/>
            <person name="Zhou Z."/>
            <person name="Ren Y."/>
            <person name="Wang J."/>
            <person name="Galperin M.Y."/>
            <person name="Omelchenko M.V."/>
            <person name="Wolf Y.I."/>
            <person name="Yutin N."/>
            <person name="Koonin E.V."/>
            <person name="Stott M.B."/>
            <person name="Mountain B.W."/>
            <person name="Crowe M.A."/>
            <person name="Smirnova A.V."/>
            <person name="Dunfield P.F."/>
            <person name="Feng L."/>
            <person name="Wang L."/>
            <person name="Alam M."/>
        </authorList>
    </citation>
    <scope>NUCLEOTIDE SEQUENCE [LARGE SCALE GENOMIC DNA]</scope>
    <source>
        <strain evidence="3">Isolate V4</strain>
    </source>
</reference>
<evidence type="ECO:0000256" key="1">
    <source>
        <dbReference type="SAM" id="Phobius"/>
    </source>
</evidence>
<name>B3DV32_METI4</name>
<sequence length="64" mass="7545">MLGPTELLWLGISLPVGWFYSLRVLNIFFGTIKFFGSLKQTNRARLDETKLFLHELWKTLINLF</sequence>